<dbReference type="PANTHER" id="PTHR22789">
    <property type="entry name" value="FUCULOSE PHOSPHATE ALDOLASE"/>
    <property type="match status" value="1"/>
</dbReference>
<proteinExistence type="inferred from homology"/>
<dbReference type="GO" id="GO:0019301">
    <property type="term" value="P:rhamnose catabolic process"/>
    <property type="evidence" value="ECO:0007669"/>
    <property type="project" value="UniProtKB-UniRule"/>
</dbReference>
<dbReference type="GO" id="GO:0019323">
    <property type="term" value="P:pentose catabolic process"/>
    <property type="evidence" value="ECO:0007669"/>
    <property type="project" value="TreeGrafter"/>
</dbReference>
<dbReference type="GO" id="GO:0008994">
    <property type="term" value="F:rhamnulose-1-phosphate aldolase activity"/>
    <property type="evidence" value="ECO:0007669"/>
    <property type="project" value="UniProtKB-UniRule"/>
</dbReference>
<feature type="binding site" evidence="6">
    <location>
        <position position="153"/>
    </location>
    <ligand>
        <name>Zn(2+)</name>
        <dbReference type="ChEBI" id="CHEBI:29105"/>
    </ligand>
</feature>
<evidence type="ECO:0000256" key="4">
    <source>
        <dbReference type="ARBA" id="ARBA00023239"/>
    </source>
</evidence>
<dbReference type="HAMAP" id="MF_00770">
    <property type="entry name" value="RhaD"/>
    <property type="match status" value="1"/>
</dbReference>
<sequence>MDEKQQFLNPEYSQSFVESPYVKQMAKITQLLYRHGWDERNGGNVSYRLTEDEVKPYGDVHKVLRNIPIDFDASPLAGTYFLVTGTGRYFKNIIDYPQRDTGLVRITPDGHSVDLLWGFCDGGLPTSEFPAHLMTHIERLKVDNKQRVVMHCHPTNLIALSFTMPLDEKTISRILWKMQAESIVVFPEGIGVLPYMTPGTNEIGAATAKKMAKYRLVLWPHHGIFASGDSIDEEFGLIETVEKAANIFTTIRAQGGRIRDEITDENLAQLAKRFDLTPTPEFMHGDDLATMMAE</sequence>
<comment type="similarity">
    <text evidence="6">Belongs to the aldolase class II family. RhaD subfamily.</text>
</comment>
<comment type="function">
    <text evidence="6">Catalyzes the reversible cleavage of L-rhamnulose-1-phosphate to dihydroxyacetone phosphate (DHAP) and L-lactaldehyde.</text>
</comment>
<dbReference type="STRING" id="1423810.FD19_GL001058"/>
<feature type="binding site" evidence="6">
    <location>
        <position position="151"/>
    </location>
    <ligand>
        <name>Zn(2+)</name>
        <dbReference type="ChEBI" id="CHEBI:29105"/>
    </ligand>
</feature>
<dbReference type="InterPro" id="IPR036409">
    <property type="entry name" value="Aldolase_II/adducin_N_sf"/>
</dbReference>
<dbReference type="PATRIC" id="fig|1423810.4.peg.1085"/>
<dbReference type="SUPFAM" id="SSF53639">
    <property type="entry name" value="AraD/HMP-PK domain-like"/>
    <property type="match status" value="1"/>
</dbReference>
<protein>
    <recommendedName>
        <fullName evidence="6 7">Rhamnulose-1-phosphate aldolase</fullName>
        <ecNumber evidence="6 7">4.1.2.19</ecNumber>
    </recommendedName>
</protein>
<dbReference type="NCBIfam" id="TIGR02624">
    <property type="entry name" value="rhamnu_1P_ald"/>
    <property type="match status" value="1"/>
</dbReference>
<organism evidence="9 10">
    <name type="scientific">Lacticaseibacillus thailandensis DSM 22698 = JCM 13996</name>
    <dbReference type="NCBI Taxonomy" id="1423810"/>
    <lineage>
        <taxon>Bacteria</taxon>
        <taxon>Bacillati</taxon>
        <taxon>Bacillota</taxon>
        <taxon>Bacilli</taxon>
        <taxon>Lactobacillales</taxon>
        <taxon>Lactobacillaceae</taxon>
        <taxon>Lacticaseibacillus</taxon>
    </lineage>
</organism>
<evidence type="ECO:0000256" key="6">
    <source>
        <dbReference type="HAMAP-Rule" id="MF_00770"/>
    </source>
</evidence>
<evidence type="ECO:0000256" key="3">
    <source>
        <dbReference type="ARBA" id="ARBA00022833"/>
    </source>
</evidence>
<evidence type="ECO:0000259" key="8">
    <source>
        <dbReference type="SMART" id="SM01007"/>
    </source>
</evidence>
<dbReference type="SMART" id="SM01007">
    <property type="entry name" value="Aldolase_II"/>
    <property type="match status" value="1"/>
</dbReference>
<accession>A0A0R2CGP1</accession>
<dbReference type="RefSeq" id="WP_056969242.1">
    <property type="nucleotide sequence ID" value="NZ_AYZK01000002.1"/>
</dbReference>
<dbReference type="GO" id="GO:0046872">
    <property type="term" value="F:metal ion binding"/>
    <property type="evidence" value="ECO:0007669"/>
    <property type="project" value="UniProtKB-KW"/>
</dbReference>
<reference evidence="9 10" key="1">
    <citation type="journal article" date="2015" name="Genome Announc.">
        <title>Expanding the biotechnology potential of lactobacilli through comparative genomics of 213 strains and associated genera.</title>
        <authorList>
            <person name="Sun Z."/>
            <person name="Harris H.M."/>
            <person name="McCann A."/>
            <person name="Guo C."/>
            <person name="Argimon S."/>
            <person name="Zhang W."/>
            <person name="Yang X."/>
            <person name="Jeffery I.B."/>
            <person name="Cooney J.C."/>
            <person name="Kagawa T.F."/>
            <person name="Liu W."/>
            <person name="Song Y."/>
            <person name="Salvetti E."/>
            <person name="Wrobel A."/>
            <person name="Rasinkangas P."/>
            <person name="Parkhill J."/>
            <person name="Rea M.C."/>
            <person name="O'Sullivan O."/>
            <person name="Ritari J."/>
            <person name="Douillard F.P."/>
            <person name="Paul Ross R."/>
            <person name="Yang R."/>
            <person name="Briner A.E."/>
            <person name="Felis G.E."/>
            <person name="de Vos W.M."/>
            <person name="Barrangou R."/>
            <person name="Klaenhammer T.R."/>
            <person name="Caufield P.W."/>
            <person name="Cui Y."/>
            <person name="Zhang H."/>
            <person name="O'Toole P.W."/>
        </authorList>
    </citation>
    <scope>NUCLEOTIDE SEQUENCE [LARGE SCALE GENOMIC DNA]</scope>
    <source>
        <strain evidence="9 10">DSM 22698</strain>
    </source>
</reference>
<dbReference type="EC" id="4.1.2.19" evidence="6 7"/>
<dbReference type="InterPro" id="IPR050197">
    <property type="entry name" value="Aldolase_class_II_sugar_metab"/>
</dbReference>
<feature type="domain" description="Class II aldolase/adducin N-terminal" evidence="8">
    <location>
        <begin position="23"/>
        <end position="249"/>
    </location>
</feature>
<comment type="pathway">
    <text evidence="6">Carbohydrate degradation; L-rhamnose degradation; glycerone phosphate from L-rhamnose: step 3/3.</text>
</comment>
<comment type="subcellular location">
    <subcellularLocation>
        <location evidence="6">Cytoplasm</location>
    </subcellularLocation>
</comment>
<evidence type="ECO:0000313" key="9">
    <source>
        <dbReference type="EMBL" id="KRM87547.1"/>
    </source>
</evidence>
<keyword evidence="10" id="KW-1185">Reference proteome</keyword>
<dbReference type="Proteomes" id="UP000051789">
    <property type="component" value="Unassembled WGS sequence"/>
</dbReference>
<dbReference type="AlphaFoldDB" id="A0A0R2CGP1"/>
<feature type="binding site" evidence="6">
    <location>
        <position position="222"/>
    </location>
    <ligand>
        <name>Zn(2+)</name>
        <dbReference type="ChEBI" id="CHEBI:29105"/>
    </ligand>
</feature>
<dbReference type="PANTHER" id="PTHR22789:SF0">
    <property type="entry name" value="3-OXO-TETRONATE 4-PHOSPHATE DECARBOXYLASE-RELATED"/>
    <property type="match status" value="1"/>
</dbReference>
<name>A0A0R2CGP1_9LACO</name>
<keyword evidence="3 6" id="KW-0862">Zinc</keyword>
<keyword evidence="2 6" id="KW-0479">Metal-binding</keyword>
<dbReference type="GO" id="GO:0005829">
    <property type="term" value="C:cytosol"/>
    <property type="evidence" value="ECO:0007669"/>
    <property type="project" value="TreeGrafter"/>
</dbReference>
<dbReference type="InterPro" id="IPR013447">
    <property type="entry name" value="Rhamnulose-1-P_Aldolase"/>
</dbReference>
<dbReference type="NCBIfam" id="NF002963">
    <property type="entry name" value="PRK03634.1"/>
    <property type="match status" value="1"/>
</dbReference>
<evidence type="ECO:0000256" key="5">
    <source>
        <dbReference type="ARBA" id="ARBA00023308"/>
    </source>
</evidence>
<evidence type="ECO:0000256" key="7">
    <source>
        <dbReference type="NCBIfam" id="TIGR02624"/>
    </source>
</evidence>
<gene>
    <name evidence="6" type="primary">rhaD</name>
    <name evidence="9" type="ORF">FD19_GL001058</name>
</gene>
<comment type="catalytic activity">
    <reaction evidence="6">
        <text>L-rhamnulose 1-phosphate = (S)-lactaldehyde + dihydroxyacetone phosphate</text>
        <dbReference type="Rhea" id="RHEA:19689"/>
        <dbReference type="ChEBI" id="CHEBI:18041"/>
        <dbReference type="ChEBI" id="CHEBI:57642"/>
        <dbReference type="ChEBI" id="CHEBI:58313"/>
        <dbReference type="EC" id="4.1.2.19"/>
    </reaction>
</comment>
<evidence type="ECO:0000256" key="1">
    <source>
        <dbReference type="ARBA" id="ARBA00022490"/>
    </source>
</evidence>
<comment type="cofactor">
    <cofactor evidence="6">
        <name>Zn(2+)</name>
        <dbReference type="ChEBI" id="CHEBI:29105"/>
    </cofactor>
    <text evidence="6">Binds 1 zinc ion per subunit.</text>
</comment>
<dbReference type="UniPathway" id="UPA00541">
    <property type="reaction ID" value="UER00603"/>
</dbReference>
<dbReference type="Gene3D" id="3.40.225.10">
    <property type="entry name" value="Class II aldolase/adducin N-terminal domain"/>
    <property type="match status" value="1"/>
</dbReference>
<feature type="active site" evidence="6">
    <location>
        <position position="128"/>
    </location>
</feature>
<comment type="caution">
    <text evidence="9">The sequence shown here is derived from an EMBL/GenBank/DDBJ whole genome shotgun (WGS) entry which is preliminary data.</text>
</comment>
<evidence type="ECO:0000256" key="2">
    <source>
        <dbReference type="ARBA" id="ARBA00022723"/>
    </source>
</evidence>
<keyword evidence="1 6" id="KW-0963">Cytoplasm</keyword>
<keyword evidence="5 6" id="KW-0684">Rhamnose metabolism</keyword>
<evidence type="ECO:0000313" key="10">
    <source>
        <dbReference type="Proteomes" id="UP000051789"/>
    </source>
</evidence>
<dbReference type="EMBL" id="AYZK01000002">
    <property type="protein sequence ID" value="KRM87547.1"/>
    <property type="molecule type" value="Genomic_DNA"/>
</dbReference>
<dbReference type="InterPro" id="IPR001303">
    <property type="entry name" value="Aldolase_II/adducin_N"/>
</dbReference>
<keyword evidence="4 6" id="KW-0456">Lyase</keyword>
<dbReference type="Pfam" id="PF00596">
    <property type="entry name" value="Aldolase_II"/>
    <property type="match status" value="1"/>
</dbReference>